<feature type="domain" description="Pyridoxamine kinase/Phosphomethylpyrimidine kinase" evidence="2">
    <location>
        <begin position="13"/>
        <end position="276"/>
    </location>
</feature>
<dbReference type="Pfam" id="PF08543">
    <property type="entry name" value="Phos_pyr_kin"/>
    <property type="match status" value="1"/>
</dbReference>
<dbReference type="EMBL" id="MU006247">
    <property type="protein sequence ID" value="KAF2819084.1"/>
    <property type="molecule type" value="Genomic_DNA"/>
</dbReference>
<organism evidence="3 4">
    <name type="scientific">Ophiobolus disseminans</name>
    <dbReference type="NCBI Taxonomy" id="1469910"/>
    <lineage>
        <taxon>Eukaryota</taxon>
        <taxon>Fungi</taxon>
        <taxon>Dikarya</taxon>
        <taxon>Ascomycota</taxon>
        <taxon>Pezizomycotina</taxon>
        <taxon>Dothideomycetes</taxon>
        <taxon>Pleosporomycetidae</taxon>
        <taxon>Pleosporales</taxon>
        <taxon>Pleosporineae</taxon>
        <taxon>Phaeosphaeriaceae</taxon>
        <taxon>Ophiobolus</taxon>
    </lineage>
</organism>
<name>A0A6A6ZFJ9_9PLEO</name>
<dbReference type="FunFam" id="1.20.910.10:FF:000003">
    <property type="entry name" value="Hydroxymethylpyrimidine/phosphomethylpyrimidine kinase THI20"/>
    <property type="match status" value="1"/>
</dbReference>
<dbReference type="CDD" id="cd01169">
    <property type="entry name" value="HMPP_kinase"/>
    <property type="match status" value="1"/>
</dbReference>
<dbReference type="GO" id="GO:0008902">
    <property type="term" value="F:hydroxymethylpyrimidine kinase activity"/>
    <property type="evidence" value="ECO:0007669"/>
    <property type="project" value="TreeGrafter"/>
</dbReference>
<dbReference type="InterPro" id="IPR013749">
    <property type="entry name" value="PM/HMP-P_kinase-1"/>
</dbReference>
<keyword evidence="4" id="KW-1185">Reference proteome</keyword>
<dbReference type="InterPro" id="IPR029056">
    <property type="entry name" value="Ribokinase-like"/>
</dbReference>
<dbReference type="Pfam" id="PF03070">
    <property type="entry name" value="TENA_THI-4"/>
    <property type="match status" value="1"/>
</dbReference>
<sequence length="512" mass="56036">MATKRILVIAGSDSSGGAGLEADQKVIAAHGCYAMTATTALTAQNTLGVQDVHHIPPTFLRKQIDAVCQDVGVDVVKTGMLASAETIEVVAAAFREYNITTIVVDPVMISTSGSQLLPQAAVLTLIISLLPLTTILTPNLPEAQLLLQSAGVRFQEPENVDDIVAMAHKLLGLGPKWVLLKGGHLPLTNNRLVSKEESDREIVLNVLVGESGMTVLESKFLHSKNTHGTGCSLASAIACNLAAGMTMVKAVKKANLYIEAGIRTSVSLGKGSGPINHFHSTYTLPFTPGKFIPYLLDRDDIQVPWKKYTEHEFVQRMGDGTLPVEKFKYYMIQDYLFLVQFARATALSAYKSSSLKDIGRSVQQVVTLQEEIKLHIDFCKEYGLEEADIIGQEEDQATTAYTRYVLDIGQSQDWLALQIALLPCLIGYGIIARRLFEDPQTVRVGSRYWEWITQYVGDEYVNAMMRGSDLIEEHAGKQSVSRVEELAQIFIHATNMERGFWDMGLGAGGVSA</sequence>
<dbReference type="PANTHER" id="PTHR20858:SF17">
    <property type="entry name" value="HYDROXYMETHYLPYRIMIDINE_PHOSPHOMETHYLPYRIMIDINE KINASE THI20-RELATED"/>
    <property type="match status" value="1"/>
</dbReference>
<evidence type="ECO:0008006" key="5">
    <source>
        <dbReference type="Google" id="ProtNLM"/>
    </source>
</evidence>
<dbReference type="OrthoDB" id="10028886at2759"/>
<dbReference type="Gene3D" id="3.40.1190.20">
    <property type="match status" value="1"/>
</dbReference>
<evidence type="ECO:0000313" key="4">
    <source>
        <dbReference type="Proteomes" id="UP000799424"/>
    </source>
</evidence>
<reference evidence="3" key="1">
    <citation type="journal article" date="2020" name="Stud. Mycol.">
        <title>101 Dothideomycetes genomes: a test case for predicting lifestyles and emergence of pathogens.</title>
        <authorList>
            <person name="Haridas S."/>
            <person name="Albert R."/>
            <person name="Binder M."/>
            <person name="Bloem J."/>
            <person name="Labutti K."/>
            <person name="Salamov A."/>
            <person name="Andreopoulos B."/>
            <person name="Baker S."/>
            <person name="Barry K."/>
            <person name="Bills G."/>
            <person name="Bluhm B."/>
            <person name="Cannon C."/>
            <person name="Castanera R."/>
            <person name="Culley D."/>
            <person name="Daum C."/>
            <person name="Ezra D."/>
            <person name="Gonzalez J."/>
            <person name="Henrissat B."/>
            <person name="Kuo A."/>
            <person name="Liang C."/>
            <person name="Lipzen A."/>
            <person name="Lutzoni F."/>
            <person name="Magnuson J."/>
            <person name="Mondo S."/>
            <person name="Nolan M."/>
            <person name="Ohm R."/>
            <person name="Pangilinan J."/>
            <person name="Park H.-J."/>
            <person name="Ramirez L."/>
            <person name="Alfaro M."/>
            <person name="Sun H."/>
            <person name="Tritt A."/>
            <person name="Yoshinaga Y."/>
            <person name="Zwiers L.-H."/>
            <person name="Turgeon B."/>
            <person name="Goodwin S."/>
            <person name="Spatafora J."/>
            <person name="Crous P."/>
            <person name="Grigoriev I."/>
        </authorList>
    </citation>
    <scope>NUCLEOTIDE SEQUENCE</scope>
    <source>
        <strain evidence="3">CBS 113818</strain>
    </source>
</reference>
<dbReference type="NCBIfam" id="TIGR04306">
    <property type="entry name" value="salvage_TenA"/>
    <property type="match status" value="1"/>
</dbReference>
<dbReference type="Gene3D" id="1.20.910.10">
    <property type="entry name" value="Heme oxygenase-like"/>
    <property type="match status" value="1"/>
</dbReference>
<dbReference type="GO" id="GO:0005829">
    <property type="term" value="C:cytosol"/>
    <property type="evidence" value="ECO:0007669"/>
    <property type="project" value="TreeGrafter"/>
</dbReference>
<feature type="domain" description="Thiaminase-2/PQQC" evidence="1">
    <location>
        <begin position="301"/>
        <end position="505"/>
    </location>
</feature>
<dbReference type="InterPro" id="IPR004305">
    <property type="entry name" value="Thiaminase-2/PQQC"/>
</dbReference>
<gene>
    <name evidence="3" type="ORF">CC86DRAFT_398989</name>
</gene>
<protein>
    <recommendedName>
        <fullName evidence="5">Thiamine biosynthesis protein-like protein (Thi-4)</fullName>
    </recommendedName>
</protein>
<dbReference type="CDD" id="cd19367">
    <property type="entry name" value="TenA_C_ScTHI20-like"/>
    <property type="match status" value="1"/>
</dbReference>
<dbReference type="InterPro" id="IPR004399">
    <property type="entry name" value="HMP/HMP-P_kinase_dom"/>
</dbReference>
<dbReference type="PANTHER" id="PTHR20858">
    <property type="entry name" value="PHOSPHOMETHYLPYRIMIDINE KINASE"/>
    <property type="match status" value="1"/>
</dbReference>
<dbReference type="GO" id="GO:0008972">
    <property type="term" value="F:phosphomethylpyrimidine kinase activity"/>
    <property type="evidence" value="ECO:0007669"/>
    <property type="project" value="InterPro"/>
</dbReference>
<accession>A0A6A6ZFJ9</accession>
<evidence type="ECO:0000259" key="2">
    <source>
        <dbReference type="Pfam" id="PF08543"/>
    </source>
</evidence>
<dbReference type="Proteomes" id="UP000799424">
    <property type="component" value="Unassembled WGS sequence"/>
</dbReference>
<dbReference type="SUPFAM" id="SSF48613">
    <property type="entry name" value="Heme oxygenase-like"/>
    <property type="match status" value="1"/>
</dbReference>
<dbReference type="GO" id="GO:0009228">
    <property type="term" value="P:thiamine biosynthetic process"/>
    <property type="evidence" value="ECO:0007669"/>
    <property type="project" value="InterPro"/>
</dbReference>
<dbReference type="InterPro" id="IPR016084">
    <property type="entry name" value="Haem_Oase-like_multi-hlx"/>
</dbReference>
<proteinExistence type="predicted"/>
<dbReference type="NCBIfam" id="TIGR00097">
    <property type="entry name" value="HMP-P_kinase"/>
    <property type="match status" value="1"/>
</dbReference>
<dbReference type="SUPFAM" id="SSF53613">
    <property type="entry name" value="Ribokinase-like"/>
    <property type="match status" value="1"/>
</dbReference>
<evidence type="ECO:0000259" key="1">
    <source>
        <dbReference type="Pfam" id="PF03070"/>
    </source>
</evidence>
<dbReference type="GO" id="GO:0050334">
    <property type="term" value="F:thiaminase activity"/>
    <property type="evidence" value="ECO:0007669"/>
    <property type="project" value="InterPro"/>
</dbReference>
<dbReference type="FunFam" id="3.40.1190.20:FF:000034">
    <property type="entry name" value="Putative hydroxymethylpyrimidine/ phosphomethylpyrimidine kinase 2"/>
    <property type="match status" value="1"/>
</dbReference>
<dbReference type="InterPro" id="IPR027574">
    <property type="entry name" value="Thiaminase_II"/>
</dbReference>
<evidence type="ECO:0000313" key="3">
    <source>
        <dbReference type="EMBL" id="KAF2819084.1"/>
    </source>
</evidence>
<dbReference type="AlphaFoldDB" id="A0A6A6ZFJ9"/>